<feature type="transmembrane region" description="Helical" evidence="6">
    <location>
        <begin position="124"/>
        <end position="142"/>
    </location>
</feature>
<proteinExistence type="inferred from homology"/>
<keyword evidence="5" id="KW-0813">Transport</keyword>
<organism evidence="7 8">
    <name type="scientific">Drosophila lebanonensis</name>
    <name type="common">Fruit fly</name>
    <name type="synonym">Scaptodrosophila lebanonensis</name>
    <dbReference type="NCBI Taxonomy" id="7225"/>
    <lineage>
        <taxon>Eukaryota</taxon>
        <taxon>Metazoa</taxon>
        <taxon>Ecdysozoa</taxon>
        <taxon>Arthropoda</taxon>
        <taxon>Hexapoda</taxon>
        <taxon>Insecta</taxon>
        <taxon>Pterygota</taxon>
        <taxon>Neoptera</taxon>
        <taxon>Endopterygota</taxon>
        <taxon>Diptera</taxon>
        <taxon>Brachycera</taxon>
        <taxon>Muscomorpha</taxon>
        <taxon>Ephydroidea</taxon>
        <taxon>Drosophilidae</taxon>
        <taxon>Scaptodrosophila</taxon>
    </lineage>
</organism>
<dbReference type="GO" id="GO:0005886">
    <property type="term" value="C:plasma membrane"/>
    <property type="evidence" value="ECO:0007669"/>
    <property type="project" value="TreeGrafter"/>
</dbReference>
<evidence type="ECO:0000313" key="8">
    <source>
        <dbReference type="RefSeq" id="XP_030380645.1"/>
    </source>
</evidence>
<feature type="transmembrane region" description="Helical" evidence="6">
    <location>
        <begin position="14"/>
        <end position="35"/>
    </location>
</feature>
<dbReference type="OrthoDB" id="3222at2759"/>
<gene>
    <name evidence="8" type="primary">LOC115628598</name>
</gene>
<dbReference type="GeneID" id="115628598"/>
<comment type="similarity">
    <text evidence="5">Belongs to the MIP/aquaporin (TC 1.A.8) family.</text>
</comment>
<reference evidence="8" key="1">
    <citation type="submission" date="2025-08" db="UniProtKB">
        <authorList>
            <consortium name="RefSeq"/>
        </authorList>
    </citation>
    <scope>IDENTIFICATION</scope>
    <source>
        <strain evidence="8">11010-0011.00</strain>
        <tissue evidence="8">Whole body</tissue>
    </source>
</reference>
<dbReference type="Gene3D" id="1.20.1080.10">
    <property type="entry name" value="Glycerol uptake facilitator protein"/>
    <property type="match status" value="1"/>
</dbReference>
<protein>
    <submittedName>
        <fullName evidence="8">Lens fiber major intrinsic protein-like</fullName>
    </submittedName>
</protein>
<name>A0A6J2TYG6_DROLE</name>
<dbReference type="PANTHER" id="PTHR19139:SF270">
    <property type="entry name" value="ENTOMOGLYCEROPORIN 1-RELATED"/>
    <property type="match status" value="1"/>
</dbReference>
<evidence type="ECO:0000313" key="7">
    <source>
        <dbReference type="Proteomes" id="UP000504634"/>
    </source>
</evidence>
<feature type="transmembrane region" description="Helical" evidence="6">
    <location>
        <begin position="41"/>
        <end position="61"/>
    </location>
</feature>
<evidence type="ECO:0000256" key="1">
    <source>
        <dbReference type="ARBA" id="ARBA00004141"/>
    </source>
</evidence>
<feature type="transmembrane region" description="Helical" evidence="6">
    <location>
        <begin position="82"/>
        <end position="104"/>
    </location>
</feature>
<sequence length="234" mass="25710">MGKIKCDRELFRKLLCEFTGTAMLLALGCTLSVGIRGDELGIGWGLVYTIVLHTFAFLCGAHVNPSVSICATILGHMDWALMLLYILMQFLGSFLGFGLAYAVTPRFSGDICLTVTGGVKEWKMLLVEFMLISILLLTFCSIWDKRNAGGFDSLSVRVGFVIAGLFYAGHRYTGSSMNFVRTFAPGVVQLEFKGMWTYFVAHMLGAVLVPLLWRFVLAEKSSDTPSEATIATAK</sequence>
<dbReference type="InterPro" id="IPR023271">
    <property type="entry name" value="Aquaporin-like"/>
</dbReference>
<dbReference type="PROSITE" id="PS51257">
    <property type="entry name" value="PROKAR_LIPOPROTEIN"/>
    <property type="match status" value="1"/>
</dbReference>
<dbReference type="PRINTS" id="PR00783">
    <property type="entry name" value="MINTRINSICP"/>
</dbReference>
<feature type="transmembrane region" description="Helical" evidence="6">
    <location>
        <begin position="194"/>
        <end position="213"/>
    </location>
</feature>
<evidence type="ECO:0000256" key="3">
    <source>
        <dbReference type="ARBA" id="ARBA00022989"/>
    </source>
</evidence>
<dbReference type="GO" id="GO:0015267">
    <property type="term" value="F:channel activity"/>
    <property type="evidence" value="ECO:0007669"/>
    <property type="project" value="InterPro"/>
</dbReference>
<dbReference type="InterPro" id="IPR034294">
    <property type="entry name" value="Aquaporin_transptr"/>
</dbReference>
<feature type="transmembrane region" description="Helical" evidence="6">
    <location>
        <begin position="154"/>
        <end position="174"/>
    </location>
</feature>
<evidence type="ECO:0000256" key="4">
    <source>
        <dbReference type="ARBA" id="ARBA00023136"/>
    </source>
</evidence>
<dbReference type="Pfam" id="PF00230">
    <property type="entry name" value="MIP"/>
    <property type="match status" value="1"/>
</dbReference>
<accession>A0A6J2TYG6</accession>
<evidence type="ECO:0000256" key="6">
    <source>
        <dbReference type="SAM" id="Phobius"/>
    </source>
</evidence>
<dbReference type="InterPro" id="IPR000425">
    <property type="entry name" value="MIP"/>
</dbReference>
<dbReference type="Proteomes" id="UP000504634">
    <property type="component" value="Unplaced"/>
</dbReference>
<keyword evidence="7" id="KW-1185">Reference proteome</keyword>
<evidence type="ECO:0000256" key="2">
    <source>
        <dbReference type="ARBA" id="ARBA00022692"/>
    </source>
</evidence>
<dbReference type="PANTHER" id="PTHR19139">
    <property type="entry name" value="AQUAPORIN TRANSPORTER"/>
    <property type="match status" value="1"/>
</dbReference>
<dbReference type="SUPFAM" id="SSF81338">
    <property type="entry name" value="Aquaporin-like"/>
    <property type="match status" value="1"/>
</dbReference>
<keyword evidence="3 6" id="KW-1133">Transmembrane helix</keyword>
<dbReference type="AlphaFoldDB" id="A0A6J2TYG6"/>
<comment type="subcellular location">
    <subcellularLocation>
        <location evidence="1">Membrane</location>
        <topology evidence="1">Multi-pass membrane protein</topology>
    </subcellularLocation>
</comment>
<keyword evidence="2 5" id="KW-0812">Transmembrane</keyword>
<keyword evidence="4 6" id="KW-0472">Membrane</keyword>
<evidence type="ECO:0000256" key="5">
    <source>
        <dbReference type="RuleBase" id="RU000477"/>
    </source>
</evidence>
<dbReference type="RefSeq" id="XP_030380645.1">
    <property type="nucleotide sequence ID" value="XM_030524785.1"/>
</dbReference>